<evidence type="ECO:0000259" key="1">
    <source>
        <dbReference type="Pfam" id="PF12867"/>
    </source>
</evidence>
<proteinExistence type="predicted"/>
<gene>
    <name evidence="2" type="ORF">G352_26377</name>
</gene>
<organism evidence="2 3">
    <name type="scientific">Rhodococcus ruber BKS 20-38</name>
    <dbReference type="NCBI Taxonomy" id="1278076"/>
    <lineage>
        <taxon>Bacteria</taxon>
        <taxon>Bacillati</taxon>
        <taxon>Actinomycetota</taxon>
        <taxon>Actinomycetes</taxon>
        <taxon>Mycobacteriales</taxon>
        <taxon>Nocardiaceae</taxon>
        <taxon>Rhodococcus</taxon>
    </lineage>
</organism>
<dbReference type="InterPro" id="IPR034660">
    <property type="entry name" value="DinB/YfiT-like"/>
</dbReference>
<accession>M2Y7X0</accession>
<reference evidence="2 3" key="1">
    <citation type="journal article" date="2013" name="Genome Announc.">
        <title>Draft Genome Sequence of Rhodococcus ruber Strain BKS 20-38.</title>
        <authorList>
            <person name="Bala M."/>
            <person name="Kumar S."/>
            <person name="Raghava G.P."/>
            <person name="Mayilraj S."/>
        </authorList>
    </citation>
    <scope>NUCLEOTIDE SEQUENCE [LARGE SCALE GENOMIC DNA]</scope>
    <source>
        <strain evidence="2 3">BKS 20-38</strain>
    </source>
</reference>
<dbReference type="InterPro" id="IPR024775">
    <property type="entry name" value="DinB-like"/>
</dbReference>
<name>M2Y7X0_9NOCA</name>
<dbReference type="PATRIC" id="fig|1278076.4.peg.5413"/>
<dbReference type="Gene3D" id="1.20.120.450">
    <property type="entry name" value="dinb family like domain"/>
    <property type="match status" value="1"/>
</dbReference>
<dbReference type="Proteomes" id="UP000011731">
    <property type="component" value="Unassembled WGS sequence"/>
</dbReference>
<evidence type="ECO:0000313" key="3">
    <source>
        <dbReference type="Proteomes" id="UP000011731"/>
    </source>
</evidence>
<dbReference type="Pfam" id="PF12867">
    <property type="entry name" value="DinB_2"/>
    <property type="match status" value="1"/>
</dbReference>
<dbReference type="EMBL" id="AOEX01000104">
    <property type="protein sequence ID" value="EME51032.1"/>
    <property type="molecule type" value="Genomic_DNA"/>
</dbReference>
<evidence type="ECO:0000313" key="2">
    <source>
        <dbReference type="EMBL" id="EME51032.1"/>
    </source>
</evidence>
<keyword evidence="3" id="KW-1185">Reference proteome</keyword>
<feature type="domain" description="DinB-like" evidence="1">
    <location>
        <begin position="60"/>
        <end position="172"/>
    </location>
</feature>
<dbReference type="AlphaFoldDB" id="M2Y7X0"/>
<comment type="caution">
    <text evidence="2">The sequence shown here is derived from an EMBL/GenBank/DDBJ whole genome shotgun (WGS) entry which is preliminary data.</text>
</comment>
<protein>
    <recommendedName>
        <fullName evidence="1">DinB-like domain-containing protein</fullName>
    </recommendedName>
</protein>
<sequence>MGAMDTAPEPATPDTRDWTFVLDGGCPECGYAPHDPATTGARLRAGVPRWQAVLRRPDVAERPAPTVWSTLEYACHSRDLIAVLGQRGRAMITEDTPVFADYDGEAEAIRRRFWAADPAEVARQIAARTDETVEIVEGVEDWERDGLRSDGRRFTIAQLCRYLLHDVEHHLHDVAG</sequence>
<dbReference type="SUPFAM" id="SSF109854">
    <property type="entry name" value="DinB/YfiT-like putative metalloenzymes"/>
    <property type="match status" value="1"/>
</dbReference>